<evidence type="ECO:0007829" key="7">
    <source>
        <dbReference type="PeptideAtlas" id="Q17976"/>
    </source>
</evidence>
<organism evidence="4 5">
    <name type="scientific">Caenorhabditis elegans</name>
    <dbReference type="NCBI Taxonomy" id="6239"/>
    <lineage>
        <taxon>Eukaryota</taxon>
        <taxon>Metazoa</taxon>
        <taxon>Ecdysozoa</taxon>
        <taxon>Nematoda</taxon>
        <taxon>Chromadorea</taxon>
        <taxon>Rhabditida</taxon>
        <taxon>Rhabditina</taxon>
        <taxon>Rhabditomorpha</taxon>
        <taxon>Rhabditoidea</taxon>
        <taxon>Rhabditidae</taxon>
        <taxon>Peloderinae</taxon>
        <taxon>Caenorhabditis</taxon>
    </lineage>
</organism>
<evidence type="ECO:0000259" key="3">
    <source>
        <dbReference type="Pfam" id="PF02408"/>
    </source>
</evidence>
<dbReference type="OrthoDB" id="5809946at2759"/>
<dbReference type="InParanoid" id="Q17976"/>
<feature type="transmembrane region" description="Helical" evidence="1">
    <location>
        <begin position="471"/>
        <end position="490"/>
    </location>
</feature>
<keyword evidence="7" id="KW-1267">Proteomics identification</keyword>
<dbReference type="Pfam" id="PF02408">
    <property type="entry name" value="CUB_2"/>
    <property type="match status" value="1"/>
</dbReference>
<evidence type="ECO:0000313" key="5">
    <source>
        <dbReference type="Proteomes" id="UP000001940"/>
    </source>
</evidence>
<dbReference type="InterPro" id="IPR003366">
    <property type="entry name" value="CUB-like_dom"/>
</dbReference>
<dbReference type="eggNOG" id="ENOG502RVNT">
    <property type="taxonomic scope" value="Eukaryota"/>
</dbReference>
<feature type="domain" description="CUB-like" evidence="3">
    <location>
        <begin position="38"/>
        <end position="141"/>
    </location>
</feature>
<dbReference type="HOGENOM" id="CLU_555796_0_0_1"/>
<dbReference type="PhylomeDB" id="Q17976"/>
<evidence type="ECO:0000313" key="6">
    <source>
        <dbReference type="WormBase" id="C14C11.4"/>
    </source>
</evidence>
<dbReference type="GeneID" id="178950"/>
<keyword evidence="1" id="KW-1133">Transmembrane helix</keyword>
<dbReference type="RefSeq" id="NP_504488.1">
    <property type="nucleotide sequence ID" value="NM_072087.5"/>
</dbReference>
<dbReference type="PANTHER" id="PTHR47920">
    <property type="entry name" value="PROTEIN CBG13378-RELATED"/>
    <property type="match status" value="1"/>
</dbReference>
<dbReference type="UCSC" id="C14C11.4">
    <property type="organism name" value="c. elegans"/>
</dbReference>
<dbReference type="PaxDb" id="6239-C14C11.4"/>
<dbReference type="KEGG" id="cel:CELE_C14C11.4"/>
<keyword evidence="1" id="KW-0472">Membrane</keyword>
<dbReference type="PeptideAtlas" id="Q17976"/>
<accession>Q17976</accession>
<dbReference type="WormBase" id="C14C11.4">
    <property type="protein sequence ID" value="CE27683"/>
    <property type="gene ID" value="WBGene00015768"/>
</dbReference>
<proteinExistence type="evidence at protein level"/>
<keyword evidence="5" id="KW-1185">Reference proteome</keyword>
<evidence type="ECO:0000313" key="4">
    <source>
        <dbReference type="EMBL" id="CCD64498.1"/>
    </source>
</evidence>
<dbReference type="GO" id="GO:0045087">
    <property type="term" value="P:innate immune response"/>
    <property type="evidence" value="ECO:0000318"/>
    <property type="project" value="GO_Central"/>
</dbReference>
<dbReference type="OMA" id="ANFTCKY"/>
<dbReference type="Proteomes" id="UP000001940">
    <property type="component" value="Chromosome V"/>
</dbReference>
<reference evidence="4 5" key="1">
    <citation type="journal article" date="1998" name="Science">
        <title>Genome sequence of the nematode C. elegans: a platform for investigating biology.</title>
        <authorList>
            <consortium name="The C. elegans sequencing consortium"/>
            <person name="Sulson J.E."/>
            <person name="Waterston R."/>
        </authorList>
    </citation>
    <scope>NUCLEOTIDE SEQUENCE [LARGE SCALE GENOMIC DNA]</scope>
    <source>
        <strain evidence="4 5">Bristol N2</strain>
    </source>
</reference>
<protein>
    <submittedName>
        <fullName evidence="4">CUB-like domain-containing protein</fullName>
    </submittedName>
</protein>
<evidence type="ECO:0000256" key="1">
    <source>
        <dbReference type="SAM" id="Phobius"/>
    </source>
</evidence>
<evidence type="ECO:0000256" key="2">
    <source>
        <dbReference type="SAM" id="SignalP"/>
    </source>
</evidence>
<dbReference type="AlphaFoldDB" id="Q17976"/>
<feature type="chain" id="PRO_5004185870" evidence="2">
    <location>
        <begin position="26"/>
        <end position="491"/>
    </location>
</feature>
<keyword evidence="1" id="KW-0812">Transmembrane</keyword>
<dbReference type="PIR" id="T30130">
    <property type="entry name" value="T30130"/>
</dbReference>
<dbReference type="AGR" id="WB:WBGene00015768"/>
<dbReference type="FunCoup" id="Q17976">
    <property type="interactions" value="353"/>
</dbReference>
<dbReference type="EMBL" id="BX284605">
    <property type="protein sequence ID" value="CCD64498.1"/>
    <property type="molecule type" value="Genomic_DNA"/>
</dbReference>
<dbReference type="CTD" id="178950"/>
<dbReference type="PANTHER" id="PTHR47920:SF1">
    <property type="entry name" value="CUB-LIKE DOMAIN-CONTAINING PROTEIN"/>
    <property type="match status" value="1"/>
</dbReference>
<feature type="signal peptide" evidence="2">
    <location>
        <begin position="1"/>
        <end position="25"/>
    </location>
</feature>
<keyword evidence="2" id="KW-0732">Signal</keyword>
<sequence>MTFRQPSPIPLILFFALFYVSQIQCTHFSCEILKPWQMRLGSTIYIPENSTTPFEIRANFTCKYQFFVPKGTYLRLSVINSLLDKDYIEFADSVGYVRNLTVSNIANEELFATSGYGYVKIGAGPQGRSQALLVFQWLKMPISTMTMNLRKNESGTNVDCMAIQQNPITFTAAEGEKIALNIAHSAFMLDSFDSYFVFDGPDTDSPVVGRMTNHAVVPFIPSNQSVTIVGLTKQVVYSNIIANIASNIAGYRKYQAAVIIDQYGRQMYAINQTIAFTFIAKDGNQLYITSLKFNEIEDEKCEMRIISGTPSPVSRRLLTYTPLSQLDISFPQQLPASQFTVELTDCSVYMILSKNMPANFYMANDERIGYVFTPSFLDDFQTPVLNFTLSSNESRHFSTTVESVTVYQNQLLAINVYNSKGYSAMSTIITGNQTGGSAEGIGTSVNIDFSGSVSKGQAKIRYHISKISGPITGYSFIIYFAALALSIGHLH</sequence>
<name>Q17976_CAEEL</name>
<gene>
    <name evidence="4 6" type="ORF">C14C11.4</name>
    <name evidence="4" type="ORF">CELE_C14C11.4</name>
</gene>
<dbReference type="Bgee" id="WBGene00015768">
    <property type="expression patterns" value="Expressed in adult organism and 2 other cell types or tissues"/>
</dbReference>